<dbReference type="PANTHER" id="PTHR42929:SF1">
    <property type="entry name" value="INNER MEMBRANE ABC TRANSPORTER PERMEASE PROTEIN YDCU-RELATED"/>
    <property type="match status" value="1"/>
</dbReference>
<dbReference type="EMBL" id="JBHRTO010000001">
    <property type="protein sequence ID" value="MFC3180125.1"/>
    <property type="molecule type" value="Genomic_DNA"/>
</dbReference>
<dbReference type="RefSeq" id="WP_380071760.1">
    <property type="nucleotide sequence ID" value="NZ_JBHRTO010000001.1"/>
</dbReference>
<evidence type="ECO:0000256" key="1">
    <source>
        <dbReference type="ARBA" id="ARBA00004651"/>
    </source>
</evidence>
<comment type="caution">
    <text evidence="10">The sequence shown here is derived from an EMBL/GenBank/DDBJ whole genome shotgun (WGS) entry which is preliminary data.</text>
</comment>
<evidence type="ECO:0000256" key="6">
    <source>
        <dbReference type="ARBA" id="ARBA00022989"/>
    </source>
</evidence>
<gene>
    <name evidence="10" type="ORF">ACFOGH_03910</name>
</gene>
<dbReference type="PROSITE" id="PS50928">
    <property type="entry name" value="ABC_TM1"/>
    <property type="match status" value="1"/>
</dbReference>
<evidence type="ECO:0000256" key="8">
    <source>
        <dbReference type="RuleBase" id="RU363032"/>
    </source>
</evidence>
<evidence type="ECO:0000259" key="9">
    <source>
        <dbReference type="PROSITE" id="PS50928"/>
    </source>
</evidence>
<name>A0ABV7IUD8_9RHOB</name>
<comment type="similarity">
    <text evidence="2">Belongs to the binding-protein-dependent transport system permease family. CysTW subfamily.</text>
</comment>
<evidence type="ECO:0000256" key="4">
    <source>
        <dbReference type="ARBA" id="ARBA00022475"/>
    </source>
</evidence>
<keyword evidence="5 8" id="KW-0812">Transmembrane</keyword>
<evidence type="ECO:0000313" key="10">
    <source>
        <dbReference type="EMBL" id="MFC3180125.1"/>
    </source>
</evidence>
<dbReference type="CDD" id="cd06261">
    <property type="entry name" value="TM_PBP2"/>
    <property type="match status" value="1"/>
</dbReference>
<reference evidence="11" key="1">
    <citation type="journal article" date="2019" name="Int. J. Syst. Evol. Microbiol.">
        <title>The Global Catalogue of Microorganisms (GCM) 10K type strain sequencing project: providing services to taxonomists for standard genome sequencing and annotation.</title>
        <authorList>
            <consortium name="The Broad Institute Genomics Platform"/>
            <consortium name="The Broad Institute Genome Sequencing Center for Infectious Disease"/>
            <person name="Wu L."/>
            <person name="Ma J."/>
        </authorList>
    </citation>
    <scope>NUCLEOTIDE SEQUENCE [LARGE SCALE GENOMIC DNA]</scope>
    <source>
        <strain evidence="11">KCTC 52039</strain>
    </source>
</reference>
<feature type="transmembrane region" description="Helical" evidence="8">
    <location>
        <begin position="25"/>
        <end position="45"/>
    </location>
</feature>
<keyword evidence="11" id="KW-1185">Reference proteome</keyword>
<feature type="transmembrane region" description="Helical" evidence="8">
    <location>
        <begin position="174"/>
        <end position="204"/>
    </location>
</feature>
<comment type="subcellular location">
    <subcellularLocation>
        <location evidence="1 8">Cell membrane</location>
        <topology evidence="1 8">Multi-pass membrane protein</topology>
    </subcellularLocation>
</comment>
<evidence type="ECO:0000256" key="7">
    <source>
        <dbReference type="ARBA" id="ARBA00023136"/>
    </source>
</evidence>
<protein>
    <submittedName>
        <fullName evidence="10">ABC transporter permease</fullName>
    </submittedName>
</protein>
<keyword evidence="4" id="KW-1003">Cell membrane</keyword>
<sequence>MQSKPKVRFWGSEAANGLFMISPTAIYAILLLAAPLAMILAYSFMTDGYLKIIPHFQLCNYIGECHSYKDVNGVMTESQAYKGVWSDPLALTLMWRSLLISMVVTAVTVLLAFPVAYYVSFYVSPSKKSLWLFLITIPFWTSYLIRVFLWKVILGTGGPINFGLLELGLIQEPITWLLYNVNSVVITLAHAYAPFAILPIFVSLEKIDRSFLEAGRDLGESPLMTFWRVTLPLAMPGVISSVLIVFIPTIGDYVTPSLVGGPEGKMVANLVELNYKKLDNYPLGSALAVSSMALVMAVSLLFLFMNRRFLKGNKR</sequence>
<feature type="domain" description="ABC transmembrane type-1" evidence="9">
    <location>
        <begin position="94"/>
        <end position="302"/>
    </location>
</feature>
<evidence type="ECO:0000256" key="5">
    <source>
        <dbReference type="ARBA" id="ARBA00022692"/>
    </source>
</evidence>
<accession>A0ABV7IUD8</accession>
<keyword evidence="6 8" id="KW-1133">Transmembrane helix</keyword>
<keyword evidence="7 8" id="KW-0472">Membrane</keyword>
<dbReference type="Pfam" id="PF00528">
    <property type="entry name" value="BPD_transp_1"/>
    <property type="match status" value="1"/>
</dbReference>
<evidence type="ECO:0000256" key="3">
    <source>
        <dbReference type="ARBA" id="ARBA00022448"/>
    </source>
</evidence>
<feature type="transmembrane region" description="Helical" evidence="8">
    <location>
        <begin position="131"/>
        <end position="154"/>
    </location>
</feature>
<evidence type="ECO:0000313" key="11">
    <source>
        <dbReference type="Proteomes" id="UP001595547"/>
    </source>
</evidence>
<dbReference type="InterPro" id="IPR035906">
    <property type="entry name" value="MetI-like_sf"/>
</dbReference>
<organism evidence="10 11">
    <name type="scientific">Cypionkella sinensis</name>
    <dbReference type="NCBI Taxonomy" id="1756043"/>
    <lineage>
        <taxon>Bacteria</taxon>
        <taxon>Pseudomonadati</taxon>
        <taxon>Pseudomonadota</taxon>
        <taxon>Alphaproteobacteria</taxon>
        <taxon>Rhodobacterales</taxon>
        <taxon>Paracoccaceae</taxon>
        <taxon>Cypionkella</taxon>
    </lineage>
</organism>
<dbReference type="InterPro" id="IPR000515">
    <property type="entry name" value="MetI-like"/>
</dbReference>
<keyword evidence="3 8" id="KW-0813">Transport</keyword>
<dbReference type="Gene3D" id="1.10.3720.10">
    <property type="entry name" value="MetI-like"/>
    <property type="match status" value="1"/>
</dbReference>
<feature type="transmembrane region" description="Helical" evidence="8">
    <location>
        <begin position="283"/>
        <end position="305"/>
    </location>
</feature>
<feature type="transmembrane region" description="Helical" evidence="8">
    <location>
        <begin position="225"/>
        <end position="247"/>
    </location>
</feature>
<evidence type="ECO:0000256" key="2">
    <source>
        <dbReference type="ARBA" id="ARBA00007069"/>
    </source>
</evidence>
<feature type="transmembrane region" description="Helical" evidence="8">
    <location>
        <begin position="98"/>
        <end position="119"/>
    </location>
</feature>
<proteinExistence type="inferred from homology"/>
<dbReference type="SUPFAM" id="SSF161098">
    <property type="entry name" value="MetI-like"/>
    <property type="match status" value="1"/>
</dbReference>
<dbReference type="Proteomes" id="UP001595547">
    <property type="component" value="Unassembled WGS sequence"/>
</dbReference>
<dbReference type="PANTHER" id="PTHR42929">
    <property type="entry name" value="INNER MEMBRANE ABC TRANSPORTER PERMEASE PROTEIN YDCU-RELATED-RELATED"/>
    <property type="match status" value="1"/>
</dbReference>